<gene>
    <name evidence="3" type="ORF">DYH56_10305</name>
</gene>
<dbReference type="InterPro" id="IPR036265">
    <property type="entry name" value="HIT-like_sf"/>
</dbReference>
<reference evidence="3 4" key="1">
    <citation type="submission" date="2018-08" db="EMBL/GenBank/DDBJ databases">
        <title>Draft genome sequence of Psychrilyobacter sp. strain SD5 isolated from Black Sea water.</title>
        <authorList>
            <person name="Yadav S."/>
            <person name="Villanueva L."/>
            <person name="Damste J.S.S."/>
        </authorList>
    </citation>
    <scope>NUCLEOTIDE SEQUENCE [LARGE SCALE GENOMIC DNA]</scope>
    <source>
        <strain evidence="3 4">SD5</strain>
    </source>
</reference>
<comment type="caution">
    <text evidence="3">The sequence shown here is derived from an EMBL/GenBank/DDBJ whole genome shotgun (WGS) entry which is preliminary data.</text>
</comment>
<dbReference type="CDD" id="cd01276">
    <property type="entry name" value="PKCI_related"/>
    <property type="match status" value="1"/>
</dbReference>
<feature type="short sequence motif" description="Histidine triad motif" evidence="1">
    <location>
        <begin position="97"/>
        <end position="101"/>
    </location>
</feature>
<sequence length="115" mass="13208">MSTLFTKIINREIPASIVYETDKVIAFNDINPQAPVHILVVPKKEIPTLNDIERKDCEYLMEMYDAVKQITKDLNVAEDGYRIITNCNSHGGQEVYHLHFHILAGEHLGPMRSMR</sequence>
<dbReference type="PROSITE" id="PS51084">
    <property type="entry name" value="HIT_2"/>
    <property type="match status" value="1"/>
</dbReference>
<dbReference type="InterPro" id="IPR011146">
    <property type="entry name" value="HIT-like"/>
</dbReference>
<dbReference type="SUPFAM" id="SSF54197">
    <property type="entry name" value="HIT-like"/>
    <property type="match status" value="1"/>
</dbReference>
<dbReference type="InterPro" id="IPR019808">
    <property type="entry name" value="Histidine_triad_CS"/>
</dbReference>
<dbReference type="PRINTS" id="PR00332">
    <property type="entry name" value="HISTRIAD"/>
</dbReference>
<name>A0ABX9KFV2_9FUSO</name>
<dbReference type="Proteomes" id="UP000263486">
    <property type="component" value="Unassembled WGS sequence"/>
</dbReference>
<keyword evidence="4" id="KW-1185">Reference proteome</keyword>
<evidence type="ECO:0000313" key="4">
    <source>
        <dbReference type="Proteomes" id="UP000263486"/>
    </source>
</evidence>
<dbReference type="PROSITE" id="PS00892">
    <property type="entry name" value="HIT_1"/>
    <property type="match status" value="1"/>
</dbReference>
<proteinExistence type="predicted"/>
<accession>A0ABX9KFV2</accession>
<dbReference type="EMBL" id="QUAJ01000017">
    <property type="protein sequence ID" value="REI40686.1"/>
    <property type="molecule type" value="Genomic_DNA"/>
</dbReference>
<dbReference type="PANTHER" id="PTHR23089">
    <property type="entry name" value="HISTIDINE TRIAD HIT PROTEIN"/>
    <property type="match status" value="1"/>
</dbReference>
<dbReference type="Gene3D" id="3.30.428.10">
    <property type="entry name" value="HIT-like"/>
    <property type="match status" value="1"/>
</dbReference>
<feature type="domain" description="HIT" evidence="2">
    <location>
        <begin position="4"/>
        <end position="113"/>
    </location>
</feature>
<evidence type="ECO:0000256" key="1">
    <source>
        <dbReference type="PROSITE-ProRule" id="PRU00464"/>
    </source>
</evidence>
<dbReference type="Pfam" id="PF01230">
    <property type="entry name" value="HIT"/>
    <property type="match status" value="1"/>
</dbReference>
<evidence type="ECO:0000259" key="2">
    <source>
        <dbReference type="PROSITE" id="PS51084"/>
    </source>
</evidence>
<dbReference type="RefSeq" id="WP_114642785.1">
    <property type="nucleotide sequence ID" value="NZ_JAACIO010000025.1"/>
</dbReference>
<organism evidence="3 4">
    <name type="scientific">Psychrilyobacter piezotolerans</name>
    <dbReference type="NCBI Taxonomy" id="2293438"/>
    <lineage>
        <taxon>Bacteria</taxon>
        <taxon>Fusobacteriati</taxon>
        <taxon>Fusobacteriota</taxon>
        <taxon>Fusobacteriia</taxon>
        <taxon>Fusobacteriales</taxon>
        <taxon>Fusobacteriaceae</taxon>
        <taxon>Psychrilyobacter</taxon>
    </lineage>
</organism>
<dbReference type="InterPro" id="IPR001310">
    <property type="entry name" value="Histidine_triad_HIT"/>
</dbReference>
<evidence type="ECO:0000313" key="3">
    <source>
        <dbReference type="EMBL" id="REI40686.1"/>
    </source>
</evidence>
<protein>
    <submittedName>
        <fullName evidence="3">HIT domain-containing protein</fullName>
    </submittedName>
</protein>